<dbReference type="EMBL" id="ACFC01000007">
    <property type="protein sequence ID" value="EEE06062.1"/>
    <property type="molecule type" value="Genomic_DNA"/>
</dbReference>
<organism evidence="1 2">
    <name type="scientific">Burkholderia multivorans CGD2</name>
    <dbReference type="NCBI Taxonomy" id="513052"/>
    <lineage>
        <taxon>Bacteria</taxon>
        <taxon>Pseudomonadati</taxon>
        <taxon>Pseudomonadota</taxon>
        <taxon>Betaproteobacteria</taxon>
        <taxon>Burkholderiales</taxon>
        <taxon>Burkholderiaceae</taxon>
        <taxon>Burkholderia</taxon>
        <taxon>Burkholderia cepacia complex</taxon>
    </lineage>
</organism>
<dbReference type="AlphaFoldDB" id="B9BSJ2"/>
<gene>
    <name evidence="1" type="ORF">BURMUCGD2_2758</name>
</gene>
<comment type="caution">
    <text evidence="1">The sequence shown here is derived from an EMBL/GenBank/DDBJ whole genome shotgun (WGS) entry which is preliminary data.</text>
</comment>
<protein>
    <submittedName>
        <fullName evidence="1">Uncharacterized protein</fullName>
    </submittedName>
</protein>
<evidence type="ECO:0000313" key="2">
    <source>
        <dbReference type="Proteomes" id="UP000004535"/>
    </source>
</evidence>
<proteinExistence type="predicted"/>
<evidence type="ECO:0000313" key="1">
    <source>
        <dbReference type="EMBL" id="EEE06062.1"/>
    </source>
</evidence>
<name>B9BSJ2_9BURK</name>
<reference evidence="1 2" key="1">
    <citation type="journal article" date="2012" name="J. Bacteriol.">
        <title>Draft Genome Sequence Determination for Cystic Fibrosis and Chronic Granulomatous Disease Burkholderia multivorans Isolates.</title>
        <authorList>
            <person name="Varga J.J."/>
            <person name="Losada L."/>
            <person name="Zelazny A.M."/>
            <person name="Brinkac L."/>
            <person name="Harkins D."/>
            <person name="Radune D."/>
            <person name="Hostetler J."/>
            <person name="Sampaio E.P."/>
            <person name="Ronning C.M."/>
            <person name="Nierman W.C."/>
            <person name="Greenberg D.E."/>
            <person name="Holland S.M."/>
            <person name="Goldberg J.B."/>
        </authorList>
    </citation>
    <scope>NUCLEOTIDE SEQUENCE [LARGE SCALE GENOMIC DNA]</scope>
    <source>
        <strain evidence="1 2">CGD2</strain>
    </source>
</reference>
<dbReference type="Proteomes" id="UP000004535">
    <property type="component" value="Unassembled WGS sequence"/>
</dbReference>
<accession>B9BSJ2</accession>
<sequence>MYKGLRLRAARTFYRFGRSAYYRHPVRFARCDERETDRRGRT</sequence>